<evidence type="ECO:0000313" key="1">
    <source>
        <dbReference type="EMBL" id="PRP95204.1"/>
    </source>
</evidence>
<dbReference type="Proteomes" id="UP000238823">
    <property type="component" value="Unassembled WGS sequence"/>
</dbReference>
<gene>
    <name evidence="1" type="ORF">ENSA7_75180</name>
</gene>
<dbReference type="GO" id="GO:0016491">
    <property type="term" value="F:oxidoreductase activity"/>
    <property type="evidence" value="ECO:0007669"/>
    <property type="project" value="TreeGrafter"/>
</dbReference>
<dbReference type="Gene3D" id="3.50.50.60">
    <property type="entry name" value="FAD/NAD(P)-binding domain"/>
    <property type="match status" value="1"/>
</dbReference>
<sequence>MNERRVSVGVVGGGIAGCGAAWALDRAGFEVELFEASAELGGNAKTIDWQTDEGQRVTVGLSVLAWPPKLFRNYCCLLATLGIETQDVELRMFIRRGAEVYTPGLDPYAGLAGRHADDLRRWRAMIRLVRRVNRVFNGRGSDESIYHFAPLNPMNVIRLWALARGFGISRAFWDDIVVAWLSAFFLTTKLDRLPAVMLPTITDIMPLEAPASLQTWRQSSREVFEGLTAPFADRVHTGRAITRIESLGPDGGVELGDASGARRRFDKVVLACSAPAIDHALIGRRRLHDLLIRGVRYCDESDPTFNEGVVHGDPTVIRAEDRNPALAEFCNVIDVSRTPDGAPRYENHFVLSSWVPAARDTRTPMLVSYNSSTDPDPDHVRRIIDNRGAHPELCTGNLVRALLYRFVQGKGGMYFCGSYATPGNGHDLSLLSGLVVAAQIGAPYPFASNAQARADFERLRRIMLGR</sequence>
<accession>A0A2S9XQR6</accession>
<evidence type="ECO:0000313" key="2">
    <source>
        <dbReference type="Proteomes" id="UP000238823"/>
    </source>
</evidence>
<organism evidence="1 2">
    <name type="scientific">Enhygromyxa salina</name>
    <dbReference type="NCBI Taxonomy" id="215803"/>
    <lineage>
        <taxon>Bacteria</taxon>
        <taxon>Pseudomonadati</taxon>
        <taxon>Myxococcota</taxon>
        <taxon>Polyangia</taxon>
        <taxon>Nannocystales</taxon>
        <taxon>Nannocystaceae</taxon>
        <taxon>Enhygromyxa</taxon>
    </lineage>
</organism>
<dbReference type="RefSeq" id="WP_106094282.1">
    <property type="nucleotide sequence ID" value="NZ_PVNL01000138.1"/>
</dbReference>
<dbReference type="InterPro" id="IPR036188">
    <property type="entry name" value="FAD/NAD-bd_sf"/>
</dbReference>
<reference evidence="1 2" key="1">
    <citation type="submission" date="2018-03" db="EMBL/GenBank/DDBJ databases">
        <title>Draft Genome Sequences of the Obligatory Marine Myxobacteria Enhygromyxa salina SWB007.</title>
        <authorList>
            <person name="Poehlein A."/>
            <person name="Moghaddam J.A."/>
            <person name="Harms H."/>
            <person name="Alanjari M."/>
            <person name="Koenig G.M."/>
            <person name="Daniel R."/>
            <person name="Schaeberle T.F."/>
        </authorList>
    </citation>
    <scope>NUCLEOTIDE SEQUENCE [LARGE SCALE GENOMIC DNA]</scope>
    <source>
        <strain evidence="1 2">SWB007</strain>
    </source>
</reference>
<dbReference type="EMBL" id="PVNL01000138">
    <property type="protein sequence ID" value="PRP95204.1"/>
    <property type="molecule type" value="Genomic_DNA"/>
</dbReference>
<protein>
    <submittedName>
        <fullName evidence="1">Protoporphyrinogen oxidase</fullName>
    </submittedName>
</protein>
<comment type="caution">
    <text evidence="1">The sequence shown here is derived from an EMBL/GenBank/DDBJ whole genome shotgun (WGS) entry which is preliminary data.</text>
</comment>
<dbReference type="SUPFAM" id="SSF51905">
    <property type="entry name" value="FAD/NAD(P)-binding domain"/>
    <property type="match status" value="1"/>
</dbReference>
<proteinExistence type="predicted"/>
<dbReference type="AlphaFoldDB" id="A0A2S9XQR6"/>
<dbReference type="OrthoDB" id="20837at2"/>
<dbReference type="Pfam" id="PF13450">
    <property type="entry name" value="NAD_binding_8"/>
    <property type="match status" value="1"/>
</dbReference>
<dbReference type="PROSITE" id="PS51257">
    <property type="entry name" value="PROKAR_LIPOPROTEIN"/>
    <property type="match status" value="1"/>
</dbReference>
<dbReference type="InterPro" id="IPR050464">
    <property type="entry name" value="Zeta_carotene_desat/Oxidored"/>
</dbReference>
<name>A0A2S9XQR6_9BACT</name>
<dbReference type="PANTHER" id="PTHR42923:SF20">
    <property type="entry name" value="FLAVIN-CONTAINING AMINE OXIDASEDEHYDROGENASE"/>
    <property type="match status" value="1"/>
</dbReference>
<dbReference type="PANTHER" id="PTHR42923">
    <property type="entry name" value="PROTOPORPHYRINOGEN OXIDASE"/>
    <property type="match status" value="1"/>
</dbReference>
<dbReference type="Gene3D" id="1.10.405.20">
    <property type="match status" value="1"/>
</dbReference>